<evidence type="ECO:0000259" key="1">
    <source>
        <dbReference type="Pfam" id="PF13905"/>
    </source>
</evidence>
<dbReference type="EMBL" id="HBUF01137931">
    <property type="protein sequence ID" value="CAG6645696.1"/>
    <property type="molecule type" value="Transcribed_RNA"/>
</dbReference>
<dbReference type="EMBL" id="HBUF01514080">
    <property type="protein sequence ID" value="CAG6747391.1"/>
    <property type="molecule type" value="Transcribed_RNA"/>
</dbReference>
<accession>A0A8D8R742</accession>
<proteinExistence type="predicted"/>
<dbReference type="Pfam" id="PF13905">
    <property type="entry name" value="Thioredoxin_8"/>
    <property type="match status" value="1"/>
</dbReference>
<protein>
    <submittedName>
        <fullName evidence="2">NHL repeat-containing protein 2</fullName>
    </submittedName>
</protein>
<dbReference type="EMBL" id="HBUF01137936">
    <property type="protein sequence ID" value="CAG6645701.1"/>
    <property type="molecule type" value="Transcribed_RNA"/>
</dbReference>
<dbReference type="EMBL" id="HBUF01514083">
    <property type="protein sequence ID" value="CAG6747394.1"/>
    <property type="molecule type" value="Transcribed_RNA"/>
</dbReference>
<dbReference type="CDD" id="cd14951">
    <property type="entry name" value="NHL-2_like"/>
    <property type="match status" value="1"/>
</dbReference>
<name>A0A8D8R742_9HEMI</name>
<dbReference type="InterPro" id="IPR011042">
    <property type="entry name" value="6-blade_b-propeller_TolB-like"/>
</dbReference>
<dbReference type="EMBL" id="HBUF01361284">
    <property type="protein sequence ID" value="CAG6720903.1"/>
    <property type="molecule type" value="Transcribed_RNA"/>
</dbReference>
<dbReference type="EMBL" id="HBUF01514082">
    <property type="protein sequence ID" value="CAG6747393.1"/>
    <property type="molecule type" value="Transcribed_RNA"/>
</dbReference>
<dbReference type="InterPro" id="IPR045302">
    <property type="entry name" value="NHL2_NHL_rpt_dom"/>
</dbReference>
<dbReference type="EMBL" id="HBUF01137933">
    <property type="protein sequence ID" value="CAG6645698.1"/>
    <property type="molecule type" value="Transcribed_RNA"/>
</dbReference>
<evidence type="ECO:0000313" key="2">
    <source>
        <dbReference type="EMBL" id="CAG6645699.1"/>
    </source>
</evidence>
<feature type="domain" description="Thioredoxin-like fold" evidence="1">
    <location>
        <begin position="86"/>
        <end position="178"/>
    </location>
</feature>
<dbReference type="AlphaFoldDB" id="A0A8D8R742"/>
<dbReference type="Gene3D" id="3.40.30.10">
    <property type="entry name" value="Glutaredoxin"/>
    <property type="match status" value="1"/>
</dbReference>
<dbReference type="EMBL" id="HBUF01137930">
    <property type="protein sequence ID" value="CAG6645695.1"/>
    <property type="molecule type" value="Transcribed_RNA"/>
</dbReference>
<dbReference type="SUPFAM" id="SSF101898">
    <property type="entry name" value="NHL repeat"/>
    <property type="match status" value="1"/>
</dbReference>
<dbReference type="EMBL" id="HBUF01137932">
    <property type="protein sequence ID" value="CAG6645697.1"/>
    <property type="molecule type" value="Transcribed_RNA"/>
</dbReference>
<reference evidence="2" key="1">
    <citation type="submission" date="2021-05" db="EMBL/GenBank/DDBJ databases">
        <authorList>
            <person name="Alioto T."/>
            <person name="Alioto T."/>
            <person name="Gomez Garrido J."/>
        </authorList>
    </citation>
    <scope>NUCLEOTIDE SEQUENCE</scope>
</reference>
<dbReference type="SUPFAM" id="SSF52833">
    <property type="entry name" value="Thioredoxin-like"/>
    <property type="match status" value="1"/>
</dbReference>
<dbReference type="EMBL" id="HBUF01137934">
    <property type="protein sequence ID" value="CAG6645699.1"/>
    <property type="molecule type" value="Transcribed_RNA"/>
</dbReference>
<dbReference type="PANTHER" id="PTHR46388">
    <property type="entry name" value="NHL REPEAT-CONTAINING PROTEIN 2"/>
    <property type="match status" value="1"/>
</dbReference>
<dbReference type="PANTHER" id="PTHR46388:SF2">
    <property type="entry name" value="NHL REPEAT-CONTAINING PROTEIN 2"/>
    <property type="match status" value="1"/>
</dbReference>
<dbReference type="EMBL" id="HBUF01514081">
    <property type="protein sequence ID" value="CAG6747392.1"/>
    <property type="molecule type" value="Transcribed_RNA"/>
</dbReference>
<dbReference type="Gene3D" id="2.120.10.30">
    <property type="entry name" value="TolB, C-terminal domain"/>
    <property type="match status" value="3"/>
</dbReference>
<sequence>MGHTVSRNLGSIKKTVNMAMVLENSMSLTESLHQVKDLVDKKKLIHNYLTKTALSNVSNSPISDFLTEQEWMNTTEPLFLKNHLKNKIVIMDFFTYCCINCMHILPDLKEIEEKFPVEKGLVVVGVHYAKFTNEKLSSNIEAAVHRYEINHPVVNDEAGHMWNELGVHCWPTLVVLAPGAIPVLHLQGEGHKELLLIFVEVLMEILEQKKALSKLSIPEIKVTSSLIGLGPLKYPGKVSVLNNILAISDTGYHRIIIADQEGNVQHVIGGKQSGYKDGSFEEAKFHSPQGLTFKNETTLYVADTDNHTVREIDLQAKQVRTVAGNTNQGHDRTGGNIGTGQAISSPWDVCFGDSYNVLYIAMAGTHQIWGLFLNDTEWWKKKQYKAGTVVALVGSGREENKNNDYPQSAGLAQPSGLVYSPKHHCLYFADSESSAVRSVSVASGKVSGVVGGALNPRNLFAYGDEDDIGLEAKLQHPLAVTWSTKRDRVYVADSYNHKIKEIEPEKRSCKTLPITVKLNEPGGIFSSEDCLYVADTNNHLIRKVHLDTLAVDIINIKIPASSIPPSLSSPLTASKLNLSQTVDASYTIPPTGGKLDFTLKLNLPSKAHVSTDGAPSKWSIDVPDNVKCLTDVNRGKEFECEKNVRLEFPPRESHDEKQSVSVKTTCKVYVCTDTACIPKLVTFNVNFRYGEKGETLSEKRRLVEYELKV</sequence>
<organism evidence="2">
    <name type="scientific">Cacopsylla melanoneura</name>
    <dbReference type="NCBI Taxonomy" id="428564"/>
    <lineage>
        <taxon>Eukaryota</taxon>
        <taxon>Metazoa</taxon>
        <taxon>Ecdysozoa</taxon>
        <taxon>Arthropoda</taxon>
        <taxon>Hexapoda</taxon>
        <taxon>Insecta</taxon>
        <taxon>Pterygota</taxon>
        <taxon>Neoptera</taxon>
        <taxon>Paraneoptera</taxon>
        <taxon>Hemiptera</taxon>
        <taxon>Sternorrhyncha</taxon>
        <taxon>Psylloidea</taxon>
        <taxon>Psyllidae</taxon>
        <taxon>Psyllinae</taxon>
        <taxon>Cacopsylla</taxon>
    </lineage>
</organism>
<dbReference type="InterPro" id="IPR012336">
    <property type="entry name" value="Thioredoxin-like_fold"/>
</dbReference>
<dbReference type="InterPro" id="IPR036249">
    <property type="entry name" value="Thioredoxin-like_sf"/>
</dbReference>
<dbReference type="EMBL" id="HBUF01137935">
    <property type="protein sequence ID" value="CAG6645700.1"/>
    <property type="molecule type" value="Transcribed_RNA"/>
</dbReference>